<keyword evidence="2" id="KW-0732">Signal</keyword>
<dbReference type="Proteomes" id="UP000598174">
    <property type="component" value="Unassembled WGS sequence"/>
</dbReference>
<dbReference type="PANTHER" id="PTHR32305:SF15">
    <property type="entry name" value="PROTEIN RHSA-RELATED"/>
    <property type="match status" value="1"/>
</dbReference>
<organism evidence="3 4">
    <name type="scientific">Paractinoplanes ferrugineus</name>
    <dbReference type="NCBI Taxonomy" id="113564"/>
    <lineage>
        <taxon>Bacteria</taxon>
        <taxon>Bacillati</taxon>
        <taxon>Actinomycetota</taxon>
        <taxon>Actinomycetes</taxon>
        <taxon>Micromonosporales</taxon>
        <taxon>Micromonosporaceae</taxon>
        <taxon>Paractinoplanes</taxon>
    </lineage>
</organism>
<dbReference type="InterPro" id="IPR031325">
    <property type="entry name" value="RHS_repeat"/>
</dbReference>
<dbReference type="InterPro" id="IPR022385">
    <property type="entry name" value="Rhs_assc_core"/>
</dbReference>
<sequence>MSSSSRWLAAGLPIALVSTMAGFPAAPAAAAAKAAVAASACPASVADEAAALITARLCDGPVGIDAATSETALATALPSGQVQRTISAAPVRVRQNGQWVPVDLTLVRNADGTVSPKAAPSGLVISGPQTDAGEHPLATAGTGVHQVSMAWTGKLAEPVLDGDRATYPEAMPGVDLVVQGTRAGAETFLIVKTKAAAAQVTGLKLPVTGTAVASYRDDAAGNVTLLDAGNRPVATAPQPLMWDARTVAGTGEPADVRAVGSRTVKHAARSKKPRKALDGAGVERIIAPAAGFFADPATRYPVTIDPQINPLSTTFDTYVRQNDTVDRSGANDLELGVVSGNATRSFVHWDTSAIRGKQITSASVYFWNWWSPSCSTAQWEIWTTGAASADTRWGSQPAWNTKEATSTGTKGFSSACDDAWVSINGQSFFQRAADNWQSSRAYMGIRATSETDGNAFKQFRSRNAADSSQVPYAVVNYNSYPTVQAVATSPAAACATGANRPYLNTLTPTLKATLTDAESSPVKGTFEWYNSAGTKLGGATTATAASGSVVSTTVPAAVMTNGGWYSWRVQANDGTVGGDWSGKCEFVVDTTVPTVGPKLSSSTYPTGGSGGGPGVAGTFSFDANGTTDAAAFLYGLDTNPPTTAVNASTLGGSATVAIAPATGGTHTLYARSRDRAGNLSPITSYPFTVSNVIGTMASPRTGDLSAGKVTLSSAGAATSTAVTYQWRRAETDTWTTVPAADVVPSSGGGTVTWPLATTGSGKFADLTWNIENTVNAAEAGPDALDGPVEVRASYTGGTSGTSDTVRLALDRNRADAPSSQVGAGDVNLLTGNLSVSTSDAQAAGPLSVGRTFNTRQAGIVDPLFGPGWVSSAAVAAPDTYRTLTVAGSLVQIGIPDGNTLGFTKRASTSTGATFAPQVGDEALTLEYFSGADQYVLTAGSGNSTTFTRATGDPAGVYSPTSAVEVGTGNTTALYWTKSTVNGTDMVRPTQVVAPAPAGVNCAKTAGNDPLTTKGCKTLTYAYATTTTATASAAGDYAGRLQQLYYTAYDPAKSAMATVVVAGYSYDPNGRLSASWDPRLAYPDGTGIHQLATGYTYDADGILSTLTPPGQLPWQLAYTTVPGDAGKGRLAKVTRSALSAGTAVTSIVYRVPRTGTGAPADLSAGQTARWGQNVAPVDATAVFPPTQVPDGNQALGTMPSSWRQAQVTYLDGNAREVNDLQPGSHMTATRYDTFGNVTQELTAANRERALGSSASDTAAAEATLAANLSTVTRYSSDGERVVDTLGPEHDVVLSDWSTDRARTHTTYRYDENAKDPSQTYNLVTSKIESTQYFDSTGKAVDADSRTTTTQYDWDLRQPTAVIVDPQGLALKTRMTYDPAGRPTTTTLPAGDGTTAATRTVLYYRAGTGSGDDACDNHAEWVDLPCRTVAAAQTSSDPELPTTYTRYDMYGQPTVLTETNSGGTLRTTTIGYDVAGRPASATMSATADLGTPVEKRRSVYDTATGQLVRTEQLNASDVVTATIVRTVDTLGRITSYTDAAGNLSTTSYDVASRTQGVDDGKAVRTFSYDDAGDGRGLPNQVVDGQAGTFTAAYDADGQIKTENRPDGLTVNRYYDEEGAATGIEYLRGTTTVYADHVGVQAQGQWQWQWSTLQDADYLYDAAGRLSTADQTVGTGGCQSRKYTLDKNSNRTGLTTYGPGTGGACQLTSPSATRAWTFDEADRTSSSGYQYDNLGRALTVPAADVSGGADAAMTYYANDLTRTITQGTSSTTSTLDVLASRFGGYSNTVAGTTVTHVNHYADDSDNPAWIADGTAYTRAVKGLGGLEALYTGTSGQLEWQITDLHDDVVAMALGGTAGLTATYAFDEYGVAGNGSPRYGYLGADQRSADNTGGVLTMGVRLYSPATGRFLQTDPVVGGNANPYDYCVGNPVGCTDTTGKKHIIRKPGAHWYSPTSYIFSRDITNRVGYLFNYYGNGSAALAAAYGALLCTAGSPLAMAACGLVFLLSEAYIAGHFKAARDQNGCLGINNYGYMFTDHSKYCHRT</sequence>
<feature type="chain" id="PRO_5037242288" description="RHS repeat-associated protein" evidence="2">
    <location>
        <begin position="31"/>
        <end position="2041"/>
    </location>
</feature>
<evidence type="ECO:0000313" key="3">
    <source>
        <dbReference type="EMBL" id="GIE13209.1"/>
    </source>
</evidence>
<protein>
    <recommendedName>
        <fullName evidence="5">RHS repeat-associated protein</fullName>
    </recommendedName>
</protein>
<proteinExistence type="predicted"/>
<keyword evidence="1" id="KW-1133">Transmembrane helix</keyword>
<evidence type="ECO:0000256" key="2">
    <source>
        <dbReference type="SAM" id="SignalP"/>
    </source>
</evidence>
<dbReference type="PANTHER" id="PTHR32305">
    <property type="match status" value="1"/>
</dbReference>
<dbReference type="Gene3D" id="2.180.10.10">
    <property type="entry name" value="RHS repeat-associated core"/>
    <property type="match status" value="1"/>
</dbReference>
<dbReference type="NCBIfam" id="TIGR03696">
    <property type="entry name" value="Rhs_assc_core"/>
    <property type="match status" value="1"/>
</dbReference>
<dbReference type="Pfam" id="PF05593">
    <property type="entry name" value="RHS_repeat"/>
    <property type="match status" value="1"/>
</dbReference>
<dbReference type="InterPro" id="IPR050708">
    <property type="entry name" value="T6SS_VgrG/RHS"/>
</dbReference>
<feature type="signal peptide" evidence="2">
    <location>
        <begin position="1"/>
        <end position="30"/>
    </location>
</feature>
<name>A0A919J5Y9_9ACTN</name>
<dbReference type="EMBL" id="BOMM01000047">
    <property type="protein sequence ID" value="GIE13209.1"/>
    <property type="molecule type" value="Genomic_DNA"/>
</dbReference>
<evidence type="ECO:0000256" key="1">
    <source>
        <dbReference type="SAM" id="Phobius"/>
    </source>
</evidence>
<keyword evidence="4" id="KW-1185">Reference proteome</keyword>
<comment type="caution">
    <text evidence="3">The sequence shown here is derived from an EMBL/GenBank/DDBJ whole genome shotgun (WGS) entry which is preliminary data.</text>
</comment>
<feature type="transmembrane region" description="Helical" evidence="1">
    <location>
        <begin position="1978"/>
        <end position="2003"/>
    </location>
</feature>
<gene>
    <name evidence="3" type="ORF">Afe05nite_50490</name>
</gene>
<evidence type="ECO:0008006" key="5">
    <source>
        <dbReference type="Google" id="ProtNLM"/>
    </source>
</evidence>
<evidence type="ECO:0000313" key="4">
    <source>
        <dbReference type="Proteomes" id="UP000598174"/>
    </source>
</evidence>
<accession>A0A919J5Y9</accession>
<keyword evidence="1" id="KW-0812">Transmembrane</keyword>
<keyword evidence="1" id="KW-0472">Membrane</keyword>
<reference evidence="3" key="1">
    <citation type="submission" date="2021-01" db="EMBL/GenBank/DDBJ databases">
        <title>Whole genome shotgun sequence of Actinoplanes ferrugineus NBRC 15555.</title>
        <authorList>
            <person name="Komaki H."/>
            <person name="Tamura T."/>
        </authorList>
    </citation>
    <scope>NUCLEOTIDE SEQUENCE</scope>
    <source>
        <strain evidence="3">NBRC 15555</strain>
    </source>
</reference>
<dbReference type="RefSeq" id="WP_203819656.1">
    <property type="nucleotide sequence ID" value="NZ_BAAABP010000052.1"/>
</dbReference>